<keyword evidence="2" id="KW-1185">Reference proteome</keyword>
<evidence type="ECO:0000313" key="2">
    <source>
        <dbReference type="Proteomes" id="UP001281614"/>
    </source>
</evidence>
<dbReference type="InterPro" id="IPR053137">
    <property type="entry name" value="NLR-like"/>
</dbReference>
<name>A0AAD9YTL7_COLKA</name>
<sequence length="66" mass="7397">MEAVGLQDFLCLVICGVCDYVDSHKNKQWQEYAAVIVAAFAKELLSVILLDRVLQEKLILQLVCGE</sequence>
<accession>A0AAD9YTL7</accession>
<dbReference type="GO" id="GO:0009116">
    <property type="term" value="P:nucleoside metabolic process"/>
    <property type="evidence" value="ECO:0007669"/>
    <property type="project" value="InterPro"/>
</dbReference>
<organism evidence="1 2">
    <name type="scientific">Colletotrichum kahawae</name>
    <name type="common">Coffee berry disease fungus</name>
    <dbReference type="NCBI Taxonomy" id="34407"/>
    <lineage>
        <taxon>Eukaryota</taxon>
        <taxon>Fungi</taxon>
        <taxon>Dikarya</taxon>
        <taxon>Ascomycota</taxon>
        <taxon>Pezizomycotina</taxon>
        <taxon>Sordariomycetes</taxon>
        <taxon>Hypocreomycetidae</taxon>
        <taxon>Glomerellales</taxon>
        <taxon>Glomerellaceae</taxon>
        <taxon>Colletotrichum</taxon>
        <taxon>Colletotrichum gloeosporioides species complex</taxon>
    </lineage>
</organism>
<dbReference type="InterPro" id="IPR035994">
    <property type="entry name" value="Nucleoside_phosphorylase_sf"/>
</dbReference>
<comment type="caution">
    <text evidence="1">The sequence shown here is derived from an EMBL/GenBank/DDBJ whole genome shotgun (WGS) entry which is preliminary data.</text>
</comment>
<dbReference type="GO" id="GO:0003824">
    <property type="term" value="F:catalytic activity"/>
    <property type="evidence" value="ECO:0007669"/>
    <property type="project" value="InterPro"/>
</dbReference>
<dbReference type="PANTHER" id="PTHR46082:SF11">
    <property type="entry name" value="AAA+ ATPASE DOMAIN-CONTAINING PROTEIN-RELATED"/>
    <property type="match status" value="1"/>
</dbReference>
<gene>
    <name evidence="1" type="ORF">CKAH01_11398</name>
</gene>
<proteinExistence type="predicted"/>
<dbReference type="Gene3D" id="3.40.50.1580">
    <property type="entry name" value="Nucleoside phosphorylase domain"/>
    <property type="match status" value="1"/>
</dbReference>
<dbReference type="SUPFAM" id="SSF53167">
    <property type="entry name" value="Purine and uridine phosphorylases"/>
    <property type="match status" value="1"/>
</dbReference>
<dbReference type="EMBL" id="VYYT01000005">
    <property type="protein sequence ID" value="KAK2779139.1"/>
    <property type="molecule type" value="Genomic_DNA"/>
</dbReference>
<dbReference type="AlphaFoldDB" id="A0AAD9YTL7"/>
<dbReference type="PANTHER" id="PTHR46082">
    <property type="entry name" value="ATP/GTP-BINDING PROTEIN-RELATED"/>
    <property type="match status" value="1"/>
</dbReference>
<dbReference type="Proteomes" id="UP001281614">
    <property type="component" value="Unassembled WGS sequence"/>
</dbReference>
<evidence type="ECO:0000313" key="1">
    <source>
        <dbReference type="EMBL" id="KAK2779139.1"/>
    </source>
</evidence>
<reference evidence="1" key="1">
    <citation type="submission" date="2023-02" db="EMBL/GenBank/DDBJ databases">
        <title>Colletotrichum kahawae CIFC_Que2 genome sequencing and assembly.</title>
        <authorList>
            <person name="Baroncelli R."/>
        </authorList>
    </citation>
    <scope>NUCLEOTIDE SEQUENCE</scope>
    <source>
        <strain evidence="1">CIFC_Que2</strain>
    </source>
</reference>
<protein>
    <submittedName>
        <fullName evidence="1">Uncharacterized protein</fullName>
    </submittedName>
</protein>